<dbReference type="InterPro" id="IPR019734">
    <property type="entry name" value="TPR_rpt"/>
</dbReference>
<feature type="signal peptide" evidence="1">
    <location>
        <begin position="1"/>
        <end position="19"/>
    </location>
</feature>
<dbReference type="AlphaFoldDB" id="A0A5N3SBF9"/>
<protein>
    <submittedName>
        <fullName evidence="2">Uncharacterized protein</fullName>
    </submittedName>
</protein>
<organism evidence="2 3">
    <name type="scientific">Vibrio fortis</name>
    <dbReference type="NCBI Taxonomy" id="212667"/>
    <lineage>
        <taxon>Bacteria</taxon>
        <taxon>Pseudomonadati</taxon>
        <taxon>Pseudomonadota</taxon>
        <taxon>Gammaproteobacteria</taxon>
        <taxon>Vibrionales</taxon>
        <taxon>Vibrionaceae</taxon>
        <taxon>Vibrio</taxon>
    </lineage>
</organism>
<evidence type="ECO:0000313" key="3">
    <source>
        <dbReference type="Proteomes" id="UP000326687"/>
    </source>
</evidence>
<keyword evidence="1" id="KW-0732">Signal</keyword>
<dbReference type="Pfam" id="PF13181">
    <property type="entry name" value="TPR_8"/>
    <property type="match status" value="1"/>
</dbReference>
<dbReference type="Gene3D" id="1.25.40.10">
    <property type="entry name" value="Tetratricopeptide repeat domain"/>
    <property type="match status" value="1"/>
</dbReference>
<evidence type="ECO:0000256" key="1">
    <source>
        <dbReference type="SAM" id="SignalP"/>
    </source>
</evidence>
<comment type="caution">
    <text evidence="2">The sequence shown here is derived from an EMBL/GenBank/DDBJ whole genome shotgun (WGS) entry which is preliminary data.</text>
</comment>
<dbReference type="Proteomes" id="UP000326687">
    <property type="component" value="Unassembled WGS sequence"/>
</dbReference>
<name>A0A5N3SBF9_9VIBR</name>
<dbReference type="EMBL" id="VXDD01000001">
    <property type="protein sequence ID" value="KAB0304196.1"/>
    <property type="molecule type" value="Genomic_DNA"/>
</dbReference>
<gene>
    <name evidence="2" type="ORF">F2Z80_09700</name>
</gene>
<accession>A0A5N3SBF9</accession>
<sequence length="243" mass="27862">MFRLLSTLCLMFLFGCTSSHEFSQNWLVKEKLLIESNNHQALVTLYKEQLKNRNDVEVMVKLSQAYLRLNDTKSALFFIEKVNIEHDPTELSMFIEASALNRLGNNEKARRVALSVLDINKNNTEVINLLGVISSELGYYEDANDYFKKAKYLYHDDDVVNNNLATLHLLKGEYQDAVNLLMPLYKKDSGNRKVKSNLLLALAKSKQVELWFEVSRSGNDPMWKEKYIVLQSSSLAVGDNNEA</sequence>
<evidence type="ECO:0000313" key="2">
    <source>
        <dbReference type="EMBL" id="KAB0304196.1"/>
    </source>
</evidence>
<dbReference type="RefSeq" id="WP_150895394.1">
    <property type="nucleotide sequence ID" value="NZ_VXDD01000001.1"/>
</dbReference>
<feature type="chain" id="PRO_5024411443" evidence="1">
    <location>
        <begin position="20"/>
        <end position="243"/>
    </location>
</feature>
<dbReference type="InterPro" id="IPR011990">
    <property type="entry name" value="TPR-like_helical_dom_sf"/>
</dbReference>
<proteinExistence type="predicted"/>
<dbReference type="PROSITE" id="PS51257">
    <property type="entry name" value="PROKAR_LIPOPROTEIN"/>
    <property type="match status" value="1"/>
</dbReference>
<dbReference type="SUPFAM" id="SSF48452">
    <property type="entry name" value="TPR-like"/>
    <property type="match status" value="1"/>
</dbReference>
<reference evidence="2 3" key="1">
    <citation type="submission" date="2019-09" db="EMBL/GenBank/DDBJ databases">
        <title>Vibrio Fortis S7-72.</title>
        <authorList>
            <person name="Das S.K."/>
        </authorList>
    </citation>
    <scope>NUCLEOTIDE SEQUENCE [LARGE SCALE GENOMIC DNA]</scope>
    <source>
        <strain evidence="2 3">S7-72</strain>
    </source>
</reference>